<evidence type="ECO:0000313" key="5">
    <source>
        <dbReference type="Proteomes" id="UP001056374"/>
    </source>
</evidence>
<dbReference type="Proteomes" id="UP001056374">
    <property type="component" value="Chromosome"/>
</dbReference>
<dbReference type="PANTHER" id="PTHR38444:SF1">
    <property type="entry name" value="ENTEROBACTIN BIOSYNTHESIS PROTEIN YBDZ"/>
    <property type="match status" value="1"/>
</dbReference>
<dbReference type="InterPro" id="IPR038020">
    <property type="entry name" value="MbtH-like_sf"/>
</dbReference>
<dbReference type="EMBL" id="CP099468">
    <property type="protein sequence ID" value="USQ86386.1"/>
    <property type="molecule type" value="Genomic_DNA"/>
</dbReference>
<reference evidence="4" key="2">
    <citation type="submission" date="2016-11" db="EMBL/GenBank/DDBJ databases">
        <authorList>
            <person name="Schniete J.K."/>
            <person name="Salih T."/>
            <person name="Algora Gallardo L."/>
            <person name="Martinez Fernandez S."/>
            <person name="Herron P.R."/>
        </authorList>
    </citation>
    <scope>NUCLEOTIDE SEQUENCE [LARGE SCALE GENOMIC DNA]</scope>
    <source>
        <strain evidence="4">DSM 41896</strain>
    </source>
</reference>
<gene>
    <name evidence="2" type="ORF">BM536_000540</name>
    <name evidence="3" type="ORF">NFX46_23380</name>
</gene>
<keyword evidence="5" id="KW-1185">Reference proteome</keyword>
<feature type="domain" description="MbtH-like" evidence="1">
    <location>
        <begin position="4"/>
        <end position="54"/>
    </location>
</feature>
<dbReference type="RefSeq" id="WP_073493940.1">
    <property type="nucleotide sequence ID" value="NZ_CP099468.1"/>
</dbReference>
<dbReference type="SMART" id="SM00923">
    <property type="entry name" value="MbtH"/>
    <property type="match status" value="1"/>
</dbReference>
<reference evidence="2" key="1">
    <citation type="submission" date="2016-11" db="EMBL/GenBank/DDBJ databases">
        <authorList>
            <person name="Jaros S."/>
            <person name="Januszkiewicz K."/>
            <person name="Wedrychowicz H."/>
        </authorList>
    </citation>
    <scope>NUCLEOTIDE SEQUENCE [LARGE SCALE GENOMIC DNA]</scope>
    <source>
        <strain evidence="2">DSM 41896</strain>
    </source>
</reference>
<dbReference type="Pfam" id="PF03621">
    <property type="entry name" value="MbtH"/>
    <property type="match status" value="1"/>
</dbReference>
<evidence type="ECO:0000259" key="1">
    <source>
        <dbReference type="SMART" id="SM00923"/>
    </source>
</evidence>
<sequence>MSTNPFDDNDGRFLVLVNDEGQYSLWPSFAEVPGGWVIAFPENTREACLEYVESHWTDLRPRSLAATMDS</sequence>
<proteinExistence type="predicted"/>
<name>A0A1V6MZW4_9ACTN</name>
<dbReference type="Proteomes" id="UP000184286">
    <property type="component" value="Unassembled WGS sequence"/>
</dbReference>
<dbReference type="SUPFAM" id="SSF160582">
    <property type="entry name" value="MbtH-like"/>
    <property type="match status" value="1"/>
</dbReference>
<evidence type="ECO:0000313" key="3">
    <source>
        <dbReference type="EMBL" id="USQ86386.1"/>
    </source>
</evidence>
<dbReference type="EMBL" id="MPOH02000001">
    <property type="protein sequence ID" value="OQD57924.1"/>
    <property type="molecule type" value="Genomic_DNA"/>
</dbReference>
<dbReference type="InterPro" id="IPR005153">
    <property type="entry name" value="MbtH-like_dom"/>
</dbReference>
<dbReference type="Gene3D" id="3.90.820.10">
    <property type="entry name" value="Structural Genomics, Unknown Function 30-nov-00 1gh9 Mol_id"/>
    <property type="match status" value="1"/>
</dbReference>
<evidence type="ECO:0000313" key="2">
    <source>
        <dbReference type="EMBL" id="OQD57924.1"/>
    </source>
</evidence>
<dbReference type="STRING" id="114686.BM536_000540"/>
<dbReference type="GO" id="GO:0005829">
    <property type="term" value="C:cytosol"/>
    <property type="evidence" value="ECO:0007669"/>
    <property type="project" value="TreeGrafter"/>
</dbReference>
<dbReference type="OrthoDB" id="7584480at2"/>
<dbReference type="GO" id="GO:0019290">
    <property type="term" value="P:siderophore biosynthetic process"/>
    <property type="evidence" value="ECO:0007669"/>
    <property type="project" value="TreeGrafter"/>
</dbReference>
<accession>A0A1V6MZW4</accession>
<organism evidence="2 4">
    <name type="scientific">Streptomyces phaeoluteigriseus</name>
    <dbReference type="NCBI Taxonomy" id="114686"/>
    <lineage>
        <taxon>Bacteria</taxon>
        <taxon>Bacillati</taxon>
        <taxon>Actinomycetota</taxon>
        <taxon>Actinomycetes</taxon>
        <taxon>Kitasatosporales</taxon>
        <taxon>Streptomycetaceae</taxon>
        <taxon>Streptomyces</taxon>
        <taxon>Streptomyces aurantiacus group</taxon>
    </lineage>
</organism>
<reference evidence="2 4" key="3">
    <citation type="submission" date="2017-02" db="EMBL/GenBank/DDBJ databases">
        <title>Draft genome sequence of Streptomyces phaeoluteigriseus type strain DSM41896.</title>
        <authorList>
            <person name="Salih T.S."/>
            <person name="Algora Gallardo L."/>
            <person name="Melo Santos T."/>
            <person name="Filgueira Martinez S."/>
            <person name="Herron P.R."/>
        </authorList>
    </citation>
    <scope>NUCLEOTIDE SEQUENCE [LARGE SCALE GENOMIC DNA]</scope>
    <source>
        <strain evidence="2 4">DSM 41896</strain>
    </source>
</reference>
<reference evidence="3" key="4">
    <citation type="submission" date="2022-06" db="EMBL/GenBank/DDBJ databases">
        <title>Complete genome sequence of soil microorganisms Streptomyces sp. Qhu-M197 isolated from Alpine meadows habitats on the Tibetan Plateau.</title>
        <authorList>
            <person name="Zhang B."/>
            <person name="Xiang X."/>
            <person name="Fan J."/>
        </authorList>
    </citation>
    <scope>NUCLEOTIDE SEQUENCE</scope>
    <source>
        <strain evidence="3">Qhu-M197</strain>
    </source>
</reference>
<protein>
    <submittedName>
        <fullName evidence="2">MbtH family protein</fullName>
    </submittedName>
</protein>
<dbReference type="AlphaFoldDB" id="A0A1V6MZW4"/>
<dbReference type="InterPro" id="IPR037407">
    <property type="entry name" value="MLP_fam"/>
</dbReference>
<dbReference type="PANTHER" id="PTHR38444">
    <property type="entry name" value="ENTEROBACTIN BIOSYNTHESIS PROTEIN YBDZ"/>
    <property type="match status" value="1"/>
</dbReference>
<evidence type="ECO:0000313" key="4">
    <source>
        <dbReference type="Proteomes" id="UP000184286"/>
    </source>
</evidence>